<sequence>MSVAMRMRGLARKEVKQIIRDPSAILIAFLMPIILLIVNGFGINFDASHMKVAVVIAAPEETSRGLFQALAASPYLDPVALPDTQAAEAAVIRGDVRGMLVAREDFNQLLARSGRWPAPLGLDINATDPNTARILEGYVSGALATWMTGLGTERRLALAGGIDLQYRDWFNPQLRSADAVVPGIIAMVMTMTGTLLTALIVAREWERGTMESMLASPAGMAELTFAKLGCYFVLGMGSMALSVLMALFLFGLPFRGSILALSAASALFLVFALGFGLLISTLARNQFVAAQVAFIATLLPAMMLSGMIFDIASMPHWLQIVTLAVPARYLVSILQTLFLAGDVWPVILPNLLGLAVAATLAVGGTLMVTRRRLD</sequence>
<comment type="caution">
    <text evidence="10">The sequence shown here is derived from an EMBL/GenBank/DDBJ whole genome shotgun (WGS) entry which is preliminary data.</text>
</comment>
<dbReference type="EMBL" id="NHRY01000277">
    <property type="protein sequence ID" value="PPQ25788.1"/>
    <property type="molecule type" value="Genomic_DNA"/>
</dbReference>
<dbReference type="Proteomes" id="UP000239724">
    <property type="component" value="Unassembled WGS sequence"/>
</dbReference>
<reference evidence="10 11" key="1">
    <citation type="journal article" date="2018" name="Arch. Microbiol.">
        <title>New insights into the metabolic potential of the phototrophic purple bacterium Rhodopila globiformis DSM 161(T) from its draft genome sequence and evidence for a vanadium-dependent nitrogenase.</title>
        <authorList>
            <person name="Imhoff J.F."/>
            <person name="Rahn T."/>
            <person name="Kunzel S."/>
            <person name="Neulinger S.C."/>
        </authorList>
    </citation>
    <scope>NUCLEOTIDE SEQUENCE [LARGE SCALE GENOMIC DNA]</scope>
    <source>
        <strain evidence="10 11">DSM 161</strain>
    </source>
</reference>
<accession>A0A2S6MTV5</accession>
<organism evidence="10 11">
    <name type="scientific">Rhodopila globiformis</name>
    <name type="common">Rhodopseudomonas globiformis</name>
    <dbReference type="NCBI Taxonomy" id="1071"/>
    <lineage>
        <taxon>Bacteria</taxon>
        <taxon>Pseudomonadati</taxon>
        <taxon>Pseudomonadota</taxon>
        <taxon>Alphaproteobacteria</taxon>
        <taxon>Acetobacterales</taxon>
        <taxon>Acetobacteraceae</taxon>
        <taxon>Rhodopila</taxon>
    </lineage>
</organism>
<feature type="transmembrane region" description="Helical" evidence="8">
    <location>
        <begin position="258"/>
        <end position="280"/>
    </location>
</feature>
<name>A0A2S6MTV5_RHOGL</name>
<dbReference type="PROSITE" id="PS51012">
    <property type="entry name" value="ABC_TM2"/>
    <property type="match status" value="1"/>
</dbReference>
<feature type="domain" description="ABC transmembrane type-2" evidence="9">
    <location>
        <begin position="132"/>
        <end position="372"/>
    </location>
</feature>
<proteinExistence type="inferred from homology"/>
<feature type="transmembrane region" description="Helical" evidence="8">
    <location>
        <begin position="347"/>
        <end position="368"/>
    </location>
</feature>
<evidence type="ECO:0000259" key="9">
    <source>
        <dbReference type="PROSITE" id="PS51012"/>
    </source>
</evidence>
<evidence type="ECO:0000256" key="4">
    <source>
        <dbReference type="ARBA" id="ARBA00022475"/>
    </source>
</evidence>
<dbReference type="InterPro" id="IPR047817">
    <property type="entry name" value="ABC2_TM_bact-type"/>
</dbReference>
<gene>
    <name evidence="10" type="ORF">CCS01_31985</name>
</gene>
<feature type="transmembrane region" description="Helical" evidence="8">
    <location>
        <begin position="21"/>
        <end position="43"/>
    </location>
</feature>
<evidence type="ECO:0000256" key="7">
    <source>
        <dbReference type="ARBA" id="ARBA00023136"/>
    </source>
</evidence>
<feature type="transmembrane region" description="Helical" evidence="8">
    <location>
        <begin position="287"/>
        <end position="309"/>
    </location>
</feature>
<protein>
    <recommendedName>
        <fullName evidence="9">ABC transmembrane type-2 domain-containing protein</fullName>
    </recommendedName>
</protein>
<keyword evidence="4" id="KW-1003">Cell membrane</keyword>
<evidence type="ECO:0000256" key="2">
    <source>
        <dbReference type="ARBA" id="ARBA00007783"/>
    </source>
</evidence>
<dbReference type="InterPro" id="IPR051449">
    <property type="entry name" value="ABC-2_transporter_component"/>
</dbReference>
<keyword evidence="11" id="KW-1185">Reference proteome</keyword>
<feature type="transmembrane region" description="Helical" evidence="8">
    <location>
        <begin position="179"/>
        <end position="202"/>
    </location>
</feature>
<evidence type="ECO:0000256" key="1">
    <source>
        <dbReference type="ARBA" id="ARBA00004651"/>
    </source>
</evidence>
<keyword evidence="7 8" id="KW-0472">Membrane</keyword>
<dbReference type="GO" id="GO:0140359">
    <property type="term" value="F:ABC-type transporter activity"/>
    <property type="evidence" value="ECO:0007669"/>
    <property type="project" value="InterPro"/>
</dbReference>
<dbReference type="RefSeq" id="WP_104523412.1">
    <property type="nucleotide sequence ID" value="NZ_NHRY01000277.1"/>
</dbReference>
<keyword evidence="5 8" id="KW-0812">Transmembrane</keyword>
<comment type="subcellular location">
    <subcellularLocation>
        <location evidence="1">Cell membrane</location>
        <topology evidence="1">Multi-pass membrane protein</topology>
    </subcellularLocation>
</comment>
<keyword evidence="6 8" id="KW-1133">Transmembrane helix</keyword>
<dbReference type="Pfam" id="PF12698">
    <property type="entry name" value="ABC2_membrane_3"/>
    <property type="match status" value="1"/>
</dbReference>
<comment type="similarity">
    <text evidence="2">Belongs to the ABC-2 integral membrane protein family.</text>
</comment>
<keyword evidence="3" id="KW-0813">Transport</keyword>
<evidence type="ECO:0000313" key="10">
    <source>
        <dbReference type="EMBL" id="PPQ25788.1"/>
    </source>
</evidence>
<dbReference type="OrthoDB" id="9784671at2"/>
<evidence type="ECO:0000256" key="3">
    <source>
        <dbReference type="ARBA" id="ARBA00022448"/>
    </source>
</evidence>
<dbReference type="PANTHER" id="PTHR30294">
    <property type="entry name" value="MEMBRANE COMPONENT OF ABC TRANSPORTER YHHJ-RELATED"/>
    <property type="match status" value="1"/>
</dbReference>
<dbReference type="AlphaFoldDB" id="A0A2S6MTV5"/>
<feature type="transmembrane region" description="Helical" evidence="8">
    <location>
        <begin position="223"/>
        <end position="252"/>
    </location>
</feature>
<dbReference type="PANTHER" id="PTHR30294:SF29">
    <property type="entry name" value="MULTIDRUG ABC TRANSPORTER PERMEASE YBHS-RELATED"/>
    <property type="match status" value="1"/>
</dbReference>
<evidence type="ECO:0000256" key="6">
    <source>
        <dbReference type="ARBA" id="ARBA00022989"/>
    </source>
</evidence>
<dbReference type="InterPro" id="IPR013525">
    <property type="entry name" value="ABC2_TM"/>
</dbReference>
<evidence type="ECO:0000256" key="5">
    <source>
        <dbReference type="ARBA" id="ARBA00022692"/>
    </source>
</evidence>
<evidence type="ECO:0000256" key="8">
    <source>
        <dbReference type="SAM" id="Phobius"/>
    </source>
</evidence>
<evidence type="ECO:0000313" key="11">
    <source>
        <dbReference type="Proteomes" id="UP000239724"/>
    </source>
</evidence>
<dbReference type="GO" id="GO:0005886">
    <property type="term" value="C:plasma membrane"/>
    <property type="evidence" value="ECO:0007669"/>
    <property type="project" value="UniProtKB-SubCell"/>
</dbReference>